<evidence type="ECO:0000256" key="2">
    <source>
        <dbReference type="ARBA" id="ARBA00022786"/>
    </source>
</evidence>
<feature type="compositionally biased region" description="Polar residues" evidence="4">
    <location>
        <begin position="1343"/>
        <end position="1379"/>
    </location>
</feature>
<feature type="compositionally biased region" description="Polar residues" evidence="4">
    <location>
        <begin position="1653"/>
        <end position="1666"/>
    </location>
</feature>
<feature type="compositionally biased region" description="Basic and acidic residues" evidence="4">
    <location>
        <begin position="629"/>
        <end position="649"/>
    </location>
</feature>
<dbReference type="InterPro" id="IPR038765">
    <property type="entry name" value="Papain-like_cys_pep_sf"/>
</dbReference>
<sequence>MSPSRDSMAYTKGLLNGPGQNNCFLNSAVQVLWHLDIFRRSFRELYGHACMEESCIFCALKELFTALGSSQETALPPDALRKALAQSFYDQRRFQLGFMDDAAECFENILLRIHYHIANEEAEDMCNAKHCISHQKFAMTLVEQSVCGACGATSEPLPFTQMVHYVSASALTAQVKQFPSTGQADLFGQLLKKAGGMGDIRDCPSACGAKIQIRRTLMNRPEIVSVGIVWDSDRPTLDHIMALLSTLRTSLRLCDVFHGSFDLPNGSMPLQHQLVGVVTYYGKHYSTFFYHTKLKIWIYFDDANVREIGPRWEQVVEKCKRGRYQPLLLLFASPEGEPVDATTAPKTITKATKLSFCTNSIQSLAQGRRSLTPNPEKPLSNQSHRRAVTPNPDPTIALAKPGLNSSINEYQNLAHYQAVIMAKAAEMYTTDDLNDQPGSPKSAMSKCELVRRDSGNWSGDRNSASSSSSTSLENPYQYFVGKIQNKTGNGFNGVPRSPNKSKDYTMNQFDLGYDSYSLSSNDSLPLQQNLKHNLQLAQIPEGHQTSHTSLKNGSKSSAVDEVERLCAEADQLLGKSEATEDLVVALSLCNLAAGKARAAMDAPYSNPQVASFARMKHNTCVMRARSLHKKLEEPLHSTNKHGEGRHSREGSNSSNRGSQVSHNRQNSKDKSIQHSRQNSKELIDMSAQLPSLQNSPVDKSVKNIEIYATLPKNKKGLLSRSSNKTKQVVEDEEYMMYERPSRSLQSKSKTNKKEGEKRARSEERGTKNTKEFVSNSLTKEPKKPKVEENKQGKKQHKIRRKLLMGGLIKRKNRSMPDLREDEQQPEDPPKEKIVSKDDTMVDAMNSQSNISGYLSEGHLESTGNPNLLRSKLMRKSFYTNKFLHFAKVPPPPPMRTSSQLSKADTNKQNEWCSEPQSLPYIHPRKEDVTYANGGMLLDKDNKNVMITQAQVHYNPEQNVTMNNVDDLGFPLPPYPSPLNSVCHSRQPSEEFPPPPPPAPDVDEVDGICPAVMPVEQIKLEVNQEENWVKELQSKQAAWCNNSQICQELESKSIVKDLKNKFEQKSIIDNLITHAINNLPADGVNETGEDDEKKIEKELKGALSKIPVDNNESKRKSGKKKNVTFCEQVVLVATAEEDEVDSYIPNPILERVLRSVLHKDTPVEQNREVTKSLIPLKRNDSGQFNRSNLSLKPCYENNNVEDKSNAELKEELPPKTYRMSPVQQLPQTLSPMVQPKLKAPLPDQVQKPMESLKNYRMSPIQQSSTPLNQSPLTQQKFKPPSTSQIANTMSNLSINSMDSIQSVQNQSPTAHRFYSNAQQSNILYPQQYQSLMPMGHQKPFLSNEPHSLNYQSMNENKTSCSPVNSRSNQSSLERNQTPRQVNGVLPNCYPQHSPVEGRSGHFRYNGDSQTQLRLHGNQMSNLETNTSHQYLTNSGSPRTLYSQNNVRGNVSNMHEQNGQYQNNENRTYNHGQSAQYQCQPHERLNNSNNSGHLTDNRAYYPRQPSPVQAQQHNNNNNCQHQTNPAAVNDNRSNYNIQIQQQQFDRLNSSHLNGNDKTNFVHQGSPVTQSDRLNNSISQYNNSNNNNTCENNTKAGYLQQGVSANQAQQLERMAQHYENNKCSGGYNIHHQSHSMSQQSQQFSGNNTTPPNNTTSDNKPNGLPSQNDSRIGYPTQCSPVPPVADSRPPEYPRNNVVQDVQKMSPSQQHSPGVLQRQRSMVCNGFHSMPYTRPAGADNVAHLPPAHPKKDSPQTVANFATRSAGEAGSSSSLDRKQLHQQQYGVGTVQMQDGNNPSLPTKSRQAAAVTAAAAASSTVQRTNTVRRPMTVYEPPQQLPPYQHPPAPVAFKQQQHPGRPNNQPRCTTPNGTAAAVADPSRYTVYQQPPSPRLQDKCGSAVGSPVAARPSPCNLCRKKAVNHPSIYCSDCDFYMSRFKPKPQSTTC</sequence>
<feature type="region of interest" description="Disordered" evidence="4">
    <location>
        <begin position="367"/>
        <end position="391"/>
    </location>
</feature>
<feature type="compositionally biased region" description="Polar residues" evidence="4">
    <location>
        <begin position="1846"/>
        <end position="1865"/>
    </location>
</feature>
<dbReference type="EMBL" id="CABPRJ010000023">
    <property type="protein sequence ID" value="VVC25955.1"/>
    <property type="molecule type" value="Genomic_DNA"/>
</dbReference>
<organism evidence="6 7">
    <name type="scientific">Cinara cedri</name>
    <dbReference type="NCBI Taxonomy" id="506608"/>
    <lineage>
        <taxon>Eukaryota</taxon>
        <taxon>Metazoa</taxon>
        <taxon>Ecdysozoa</taxon>
        <taxon>Arthropoda</taxon>
        <taxon>Hexapoda</taxon>
        <taxon>Insecta</taxon>
        <taxon>Pterygota</taxon>
        <taxon>Neoptera</taxon>
        <taxon>Paraneoptera</taxon>
        <taxon>Hemiptera</taxon>
        <taxon>Sternorrhyncha</taxon>
        <taxon>Aphidomorpha</taxon>
        <taxon>Aphidoidea</taxon>
        <taxon>Aphididae</taxon>
        <taxon>Lachninae</taxon>
        <taxon>Cinara</taxon>
    </lineage>
</organism>
<dbReference type="FunFam" id="3.90.70.10:FF:000041">
    <property type="entry name" value="Inactive ubiquitin carboxyl-terminal hydrolase 53"/>
    <property type="match status" value="1"/>
</dbReference>
<dbReference type="GO" id="GO:0006508">
    <property type="term" value="P:proteolysis"/>
    <property type="evidence" value="ECO:0007669"/>
    <property type="project" value="UniProtKB-KW"/>
</dbReference>
<feature type="region of interest" description="Disordered" evidence="4">
    <location>
        <begin position="452"/>
        <end position="472"/>
    </location>
</feature>
<evidence type="ECO:0000256" key="1">
    <source>
        <dbReference type="ARBA" id="ARBA00009085"/>
    </source>
</evidence>
<evidence type="ECO:0000313" key="7">
    <source>
        <dbReference type="Proteomes" id="UP000325440"/>
    </source>
</evidence>
<protein>
    <submittedName>
        <fullName evidence="6">Peptidase C19, ubiquitin carboxyl-terminal hydrolase,Ubiquitin specific protease domain</fullName>
    </submittedName>
</protein>
<feature type="compositionally biased region" description="Low complexity" evidence="4">
    <location>
        <begin position="1507"/>
        <end position="1517"/>
    </location>
</feature>
<dbReference type="PROSITE" id="PS50235">
    <property type="entry name" value="USP_3"/>
    <property type="match status" value="1"/>
</dbReference>
<dbReference type="InterPro" id="IPR001394">
    <property type="entry name" value="Peptidase_C19_UCH"/>
</dbReference>
<dbReference type="GO" id="GO:0004843">
    <property type="term" value="F:cysteine-type deubiquitinase activity"/>
    <property type="evidence" value="ECO:0007669"/>
    <property type="project" value="InterPro"/>
</dbReference>
<feature type="compositionally biased region" description="Basic and acidic residues" evidence="4">
    <location>
        <begin position="751"/>
        <end position="770"/>
    </location>
</feature>
<reference evidence="6 7" key="1">
    <citation type="submission" date="2019-08" db="EMBL/GenBank/DDBJ databases">
        <authorList>
            <person name="Alioto T."/>
            <person name="Alioto T."/>
            <person name="Gomez Garrido J."/>
        </authorList>
    </citation>
    <scope>NUCLEOTIDE SEQUENCE [LARGE SCALE GENOMIC DNA]</scope>
</reference>
<dbReference type="SUPFAM" id="SSF54001">
    <property type="entry name" value="Cysteine proteinases"/>
    <property type="match status" value="1"/>
</dbReference>
<dbReference type="InterPro" id="IPR028889">
    <property type="entry name" value="USP"/>
</dbReference>
<feature type="region of interest" description="Disordered" evidence="4">
    <location>
        <begin position="1258"/>
        <end position="1282"/>
    </location>
</feature>
<feature type="compositionally biased region" description="Low complexity" evidence="4">
    <location>
        <begin position="1572"/>
        <end position="1590"/>
    </location>
</feature>
<dbReference type="GO" id="GO:0016579">
    <property type="term" value="P:protein deubiquitination"/>
    <property type="evidence" value="ECO:0007669"/>
    <property type="project" value="InterPro"/>
</dbReference>
<feature type="domain" description="USP" evidence="5">
    <location>
        <begin position="12"/>
        <end position="334"/>
    </location>
</feature>
<feature type="compositionally biased region" description="Basic and acidic residues" evidence="4">
    <location>
        <begin position="814"/>
        <end position="833"/>
    </location>
</feature>
<keyword evidence="3 6" id="KW-0378">Hydrolase</keyword>
<dbReference type="PANTHER" id="PTHR22975">
    <property type="entry name" value="UBIQUITIN SPECIFIC PROTEINASE"/>
    <property type="match status" value="1"/>
</dbReference>
<dbReference type="Gene3D" id="3.90.70.10">
    <property type="entry name" value="Cysteine proteinases"/>
    <property type="match status" value="1"/>
</dbReference>
<feature type="compositionally biased region" description="Low complexity" evidence="4">
    <location>
        <begin position="1631"/>
        <end position="1652"/>
    </location>
</feature>
<dbReference type="OrthoDB" id="205782at2759"/>
<evidence type="ECO:0000259" key="5">
    <source>
        <dbReference type="PROSITE" id="PS50235"/>
    </source>
</evidence>
<keyword evidence="2" id="KW-0833">Ubl conjugation pathway</keyword>
<feature type="region of interest" description="Disordered" evidence="4">
    <location>
        <begin position="1448"/>
        <end position="1517"/>
    </location>
</feature>
<feature type="compositionally biased region" description="Basic residues" evidence="4">
    <location>
        <begin position="792"/>
        <end position="813"/>
    </location>
</feature>
<feature type="compositionally biased region" description="Basic and acidic residues" evidence="4">
    <location>
        <begin position="779"/>
        <end position="791"/>
    </location>
</feature>
<accession>A0A5E4M980</accession>
<dbReference type="InterPro" id="IPR052398">
    <property type="entry name" value="Ubiquitin_hydrolase_53/54"/>
</dbReference>
<dbReference type="Pfam" id="PF00443">
    <property type="entry name" value="UCH"/>
    <property type="match status" value="1"/>
</dbReference>
<feature type="region of interest" description="Disordered" evidence="4">
    <location>
        <begin position="1619"/>
        <end position="1690"/>
    </location>
</feature>
<feature type="region of interest" description="Disordered" evidence="4">
    <location>
        <begin position="628"/>
        <end position="680"/>
    </location>
</feature>
<feature type="region of interest" description="Disordered" evidence="4">
    <location>
        <begin position="1341"/>
        <end position="1381"/>
    </location>
</feature>
<keyword evidence="7" id="KW-1185">Reference proteome</keyword>
<feature type="region of interest" description="Disordered" evidence="4">
    <location>
        <begin position="729"/>
        <end position="833"/>
    </location>
</feature>
<dbReference type="PANTHER" id="PTHR22975:SF9">
    <property type="entry name" value="ECHINUS SPLICE FORM 3"/>
    <property type="match status" value="1"/>
</dbReference>
<keyword evidence="6" id="KW-0645">Protease</keyword>
<feature type="compositionally biased region" description="Basic and acidic residues" evidence="4">
    <location>
        <begin position="666"/>
        <end position="680"/>
    </location>
</feature>
<name>A0A5E4M980_9HEMI</name>
<feature type="region of interest" description="Disordered" evidence="4">
    <location>
        <begin position="1839"/>
        <end position="1868"/>
    </location>
</feature>
<gene>
    <name evidence="6" type="ORF">CINCED_3A012049</name>
</gene>
<comment type="similarity">
    <text evidence="1">Belongs to the peptidase C19 family.</text>
</comment>
<feature type="region of interest" description="Disordered" evidence="4">
    <location>
        <begin position="1563"/>
        <end position="1591"/>
    </location>
</feature>
<proteinExistence type="inferred from homology"/>
<feature type="compositionally biased region" description="Polar residues" evidence="4">
    <location>
        <begin position="1448"/>
        <end position="1477"/>
    </location>
</feature>
<evidence type="ECO:0000256" key="3">
    <source>
        <dbReference type="ARBA" id="ARBA00022801"/>
    </source>
</evidence>
<evidence type="ECO:0000256" key="4">
    <source>
        <dbReference type="SAM" id="MobiDB-lite"/>
    </source>
</evidence>
<evidence type="ECO:0000313" key="6">
    <source>
        <dbReference type="EMBL" id="VVC25955.1"/>
    </source>
</evidence>
<dbReference type="Proteomes" id="UP000325440">
    <property type="component" value="Unassembled WGS sequence"/>
</dbReference>